<dbReference type="SUPFAM" id="SSF48452">
    <property type="entry name" value="TPR-like"/>
    <property type="match status" value="1"/>
</dbReference>
<name>A0A0K6INJ4_9PROT</name>
<dbReference type="GO" id="GO:0070206">
    <property type="term" value="P:protein trimerization"/>
    <property type="evidence" value="ECO:0007669"/>
    <property type="project" value="InterPro"/>
</dbReference>
<dbReference type="InterPro" id="IPR032519">
    <property type="entry name" value="YbgF_tri"/>
</dbReference>
<keyword evidence="1 2" id="KW-0732">Signal</keyword>
<evidence type="ECO:0000313" key="5">
    <source>
        <dbReference type="EMBL" id="CUB04659.1"/>
    </source>
</evidence>
<comment type="subcellular location">
    <subcellularLocation>
        <location evidence="2">Periplasm</location>
    </subcellularLocation>
</comment>
<keyword evidence="2" id="KW-0132">Cell division</keyword>
<dbReference type="HAMAP" id="MF_02066">
    <property type="entry name" value="CpoB"/>
    <property type="match status" value="1"/>
</dbReference>
<feature type="domain" description="YbgF trimerisation" evidence="4">
    <location>
        <begin position="41"/>
        <end position="111"/>
    </location>
</feature>
<comment type="similarity">
    <text evidence="2">Belongs to the CpoB family.</text>
</comment>
<dbReference type="Proteomes" id="UP000182108">
    <property type="component" value="Unassembled WGS sequence"/>
</dbReference>
<keyword evidence="6" id="KW-1185">Reference proteome</keyword>
<evidence type="ECO:0000259" key="4">
    <source>
        <dbReference type="Pfam" id="PF16331"/>
    </source>
</evidence>
<dbReference type="Pfam" id="PF13525">
    <property type="entry name" value="YfiO"/>
    <property type="match status" value="1"/>
</dbReference>
<evidence type="ECO:0000256" key="1">
    <source>
        <dbReference type="ARBA" id="ARBA00022729"/>
    </source>
</evidence>
<evidence type="ECO:0000259" key="3">
    <source>
        <dbReference type="Pfam" id="PF13525"/>
    </source>
</evidence>
<dbReference type="NCBIfam" id="TIGR02795">
    <property type="entry name" value="tol_pal_ybgF"/>
    <property type="match status" value="1"/>
</dbReference>
<dbReference type="InterPro" id="IPR039565">
    <property type="entry name" value="BamD-like"/>
</dbReference>
<gene>
    <name evidence="2" type="primary">cpoB</name>
    <name evidence="5" type="ORF">Ga0061068_1018</name>
</gene>
<proteinExistence type="inferred from homology"/>
<dbReference type="AlphaFoldDB" id="A0A0K6INJ4"/>
<feature type="domain" description="Outer membrane lipoprotein BamD-like" evidence="3">
    <location>
        <begin position="138"/>
        <end position="256"/>
    </location>
</feature>
<dbReference type="RefSeq" id="WP_055422415.1">
    <property type="nucleotide sequence ID" value="NZ_CYHH01000001.1"/>
</dbReference>
<keyword evidence="2" id="KW-0131">Cell cycle</keyword>
<organism evidence="5 6">
    <name type="scientific">Tepidiphilus thermophilus</name>
    <dbReference type="NCBI Taxonomy" id="876478"/>
    <lineage>
        <taxon>Bacteria</taxon>
        <taxon>Pseudomonadati</taxon>
        <taxon>Pseudomonadota</taxon>
        <taxon>Hydrogenophilia</taxon>
        <taxon>Hydrogenophilales</taxon>
        <taxon>Hydrogenophilaceae</taxon>
        <taxon>Tepidiphilus</taxon>
    </lineage>
</organism>
<dbReference type="OrthoDB" id="8525418at2"/>
<evidence type="ECO:0000256" key="2">
    <source>
        <dbReference type="HAMAP-Rule" id="MF_02066"/>
    </source>
</evidence>
<dbReference type="Gene3D" id="1.25.40.10">
    <property type="entry name" value="Tetratricopeptide repeat domain"/>
    <property type="match status" value="1"/>
</dbReference>
<reference evidence="6" key="1">
    <citation type="submission" date="2015-08" db="EMBL/GenBank/DDBJ databases">
        <authorList>
            <person name="Babu N.S."/>
            <person name="Beckwith C.J."/>
            <person name="Beseler K.G."/>
            <person name="Brison A."/>
            <person name="Carone J.V."/>
            <person name="Caskin T.P."/>
            <person name="Diamond M."/>
            <person name="Durham M.E."/>
            <person name="Foxe J.M."/>
            <person name="Go M."/>
            <person name="Henderson B.A."/>
            <person name="Jones I.B."/>
            <person name="McGettigan J.A."/>
            <person name="Micheletti S.J."/>
            <person name="Nasrallah M.E."/>
            <person name="Ortiz D."/>
            <person name="Piller C.R."/>
            <person name="Privatt S.R."/>
            <person name="Schneider S.L."/>
            <person name="Sharp S."/>
            <person name="Smith T.C."/>
            <person name="Stanton J.D."/>
            <person name="Ullery H.E."/>
            <person name="Wilson R.J."/>
            <person name="Serrano M.G."/>
            <person name="Buck G."/>
            <person name="Lee V."/>
            <person name="Wang Y."/>
            <person name="Carvalho R."/>
            <person name="Voegtly L."/>
            <person name="Shi R."/>
            <person name="Duckworth R."/>
            <person name="Johnson A."/>
            <person name="Loviza R."/>
            <person name="Walstead R."/>
            <person name="Shah Z."/>
            <person name="Kiflezghi M."/>
            <person name="Wade K."/>
            <person name="Ball S.L."/>
            <person name="Bradley K.W."/>
            <person name="Asai D.J."/>
            <person name="Bowman C.A."/>
            <person name="Russell D.A."/>
            <person name="Pope W.H."/>
            <person name="Jacobs-Sera D."/>
            <person name="Hendrix R.W."/>
            <person name="Hatfull G.F."/>
        </authorList>
    </citation>
    <scope>NUCLEOTIDE SEQUENCE [LARGE SCALE GENOMIC DNA]</scope>
    <source>
        <strain evidence="6">JCM 19170</strain>
    </source>
</reference>
<feature type="coiled-coil region" evidence="2">
    <location>
        <begin position="35"/>
        <end position="97"/>
    </location>
</feature>
<keyword evidence="2" id="KW-0175">Coiled coil</keyword>
<dbReference type="InterPro" id="IPR034706">
    <property type="entry name" value="CpoB"/>
</dbReference>
<feature type="chain" id="PRO_5009984165" description="Cell division coordinator CpoB" evidence="2">
    <location>
        <begin position="25"/>
        <end position="258"/>
    </location>
</feature>
<evidence type="ECO:0000313" key="6">
    <source>
        <dbReference type="Proteomes" id="UP000182108"/>
    </source>
</evidence>
<accession>A0A0K6INJ4</accession>
<dbReference type="Gene3D" id="1.20.5.110">
    <property type="match status" value="1"/>
</dbReference>
<dbReference type="EMBL" id="CYHH01000001">
    <property type="protein sequence ID" value="CUB04659.1"/>
    <property type="molecule type" value="Genomic_DNA"/>
</dbReference>
<comment type="function">
    <text evidence="2">Mediates coordination of peptidoglycan synthesis and outer membrane constriction during cell division.</text>
</comment>
<dbReference type="InterPro" id="IPR011990">
    <property type="entry name" value="TPR-like_helical_dom_sf"/>
</dbReference>
<dbReference type="InterPro" id="IPR014162">
    <property type="entry name" value="CpoB_C"/>
</dbReference>
<keyword evidence="2" id="KW-0574">Periplasm</keyword>
<dbReference type="GO" id="GO:0030288">
    <property type="term" value="C:outer membrane-bounded periplasmic space"/>
    <property type="evidence" value="ECO:0007669"/>
    <property type="project" value="UniProtKB-UniRule"/>
</dbReference>
<dbReference type="GO" id="GO:0043093">
    <property type="term" value="P:FtsZ-dependent cytokinesis"/>
    <property type="evidence" value="ECO:0007669"/>
    <property type="project" value="UniProtKB-UniRule"/>
</dbReference>
<feature type="signal peptide" evidence="2">
    <location>
        <begin position="1"/>
        <end position="24"/>
    </location>
</feature>
<dbReference type="Pfam" id="PF16331">
    <property type="entry name" value="TolA_bind_tri"/>
    <property type="match status" value="1"/>
</dbReference>
<protein>
    <recommendedName>
        <fullName evidence="2">Cell division coordinator CpoB</fullName>
    </recommendedName>
</protein>
<sequence length="258" mass="27970" precursor="true">MPKPFSWRTGVLLAAAALSQPAFALFADDEARQGVADLRLQVQTLNERVDAMARSQLSQSNDMERLQEDVRRLTGRIEELQYKLDQLEKRQKDFYLDLDARLNALSSGGAAASAPSQAAAPSATAPAAPAPASAPAGNAKAEFDAALAKLQARDAKNALAAFETFLRQYPNDAQVPAAHFWAGTAALQLKQYETARRHFARVVYDTPKHELAPDAMLGLANALQGMGDEVGATDMLKRLVERYPNTPAGQVARQRLGR</sequence>